<name>A0A5B6WTB2_9ROSI</name>
<evidence type="ECO:0000313" key="2">
    <source>
        <dbReference type="EMBL" id="KAA3485171.1"/>
    </source>
</evidence>
<dbReference type="Proteomes" id="UP000325315">
    <property type="component" value="Unassembled WGS sequence"/>
</dbReference>
<dbReference type="EMBL" id="SMMG02000002">
    <property type="protein sequence ID" value="KAA3485171.1"/>
    <property type="molecule type" value="Genomic_DNA"/>
</dbReference>
<reference evidence="3" key="1">
    <citation type="journal article" date="2019" name="Plant Biotechnol. J.">
        <title>Genome sequencing of the Australian wild diploid species Gossypium australe highlights disease resistance and delayed gland morphogenesis.</title>
        <authorList>
            <person name="Cai Y."/>
            <person name="Cai X."/>
            <person name="Wang Q."/>
            <person name="Wang P."/>
            <person name="Zhang Y."/>
            <person name="Cai C."/>
            <person name="Xu Y."/>
            <person name="Wang K."/>
            <person name="Zhou Z."/>
            <person name="Wang C."/>
            <person name="Geng S."/>
            <person name="Li B."/>
            <person name="Dong Q."/>
            <person name="Hou Y."/>
            <person name="Wang H."/>
            <person name="Ai P."/>
            <person name="Liu Z."/>
            <person name="Yi F."/>
            <person name="Sun M."/>
            <person name="An G."/>
            <person name="Cheng J."/>
            <person name="Zhang Y."/>
            <person name="Shi Q."/>
            <person name="Xie Y."/>
            <person name="Shi X."/>
            <person name="Chang Y."/>
            <person name="Huang F."/>
            <person name="Chen Y."/>
            <person name="Hong S."/>
            <person name="Mi L."/>
            <person name="Sun Q."/>
            <person name="Zhang L."/>
            <person name="Zhou B."/>
            <person name="Peng R."/>
            <person name="Zhang X."/>
            <person name="Liu F."/>
        </authorList>
    </citation>
    <scope>NUCLEOTIDE SEQUENCE [LARGE SCALE GENOMIC DNA]</scope>
    <source>
        <strain evidence="3">cv. PA1801</strain>
    </source>
</reference>
<comment type="caution">
    <text evidence="2">The sequence shown here is derived from an EMBL/GenBank/DDBJ whole genome shotgun (WGS) entry which is preliminary data.</text>
</comment>
<evidence type="ECO:0000256" key="1">
    <source>
        <dbReference type="SAM" id="MobiDB-lite"/>
    </source>
</evidence>
<keyword evidence="3" id="KW-1185">Reference proteome</keyword>
<evidence type="ECO:0000313" key="3">
    <source>
        <dbReference type="Proteomes" id="UP000325315"/>
    </source>
</evidence>
<protein>
    <submittedName>
        <fullName evidence="2">BEACH domain-containing lvsC</fullName>
    </submittedName>
</protein>
<sequence length="241" mass="27405">MFCFGCGRLGQSINDCLMLTPAEKEKVRDDSPYSIALKAETKVVGKESLKFQSFVKKVRIQRNYIGDSIEQDGQGGDTVMVAKDNWEEGLKEQGDNSKGTEAKTLEGNNVKGESSLKEQKWSTWKRLLSSNQLDYRKFENIGVKRKGMGEVTGQEIMEVENIAGLKKLKNEDQIMRQEDSAGRVCVEGIQDFVRRLRHLLKQQNPRLVFLMETKLDKKRIEKVRRSCGLVNGIEVEVEGTR</sequence>
<feature type="compositionally biased region" description="Basic and acidic residues" evidence="1">
    <location>
        <begin position="90"/>
        <end position="104"/>
    </location>
</feature>
<feature type="region of interest" description="Disordered" evidence="1">
    <location>
        <begin position="90"/>
        <end position="112"/>
    </location>
</feature>
<dbReference type="OrthoDB" id="1001670at2759"/>
<dbReference type="AlphaFoldDB" id="A0A5B6WTB2"/>
<accession>A0A5B6WTB2</accession>
<gene>
    <name evidence="2" type="ORF">EPI10_007190</name>
</gene>
<proteinExistence type="predicted"/>
<organism evidence="2 3">
    <name type="scientific">Gossypium australe</name>
    <dbReference type="NCBI Taxonomy" id="47621"/>
    <lineage>
        <taxon>Eukaryota</taxon>
        <taxon>Viridiplantae</taxon>
        <taxon>Streptophyta</taxon>
        <taxon>Embryophyta</taxon>
        <taxon>Tracheophyta</taxon>
        <taxon>Spermatophyta</taxon>
        <taxon>Magnoliopsida</taxon>
        <taxon>eudicotyledons</taxon>
        <taxon>Gunneridae</taxon>
        <taxon>Pentapetalae</taxon>
        <taxon>rosids</taxon>
        <taxon>malvids</taxon>
        <taxon>Malvales</taxon>
        <taxon>Malvaceae</taxon>
        <taxon>Malvoideae</taxon>
        <taxon>Gossypium</taxon>
    </lineage>
</organism>